<gene>
    <name evidence="3" type="ORF">OENOO_57065</name>
</gene>
<dbReference type="EMBL" id="AAUV01000052">
    <property type="protein sequence ID" value="EAV39403.1"/>
    <property type="molecule type" value="Genomic_DNA"/>
</dbReference>
<reference evidence="3 4" key="1">
    <citation type="submission" date="2006-11" db="EMBL/GenBank/DDBJ databases">
        <authorList>
            <consortium name="Laboratoire de Microbiologie (Universite Bourgogne)"/>
            <consortium name="GENOME Express"/>
            <consortium name="UMR Oenologie Ampelologie (Universite Bordeaux 2)"/>
            <person name="Guzzo J."/>
        </authorList>
    </citation>
    <scope>NUCLEOTIDE SEQUENCE [LARGE SCALE GENOMIC DNA]</scope>
    <source>
        <strain evidence="3 4">ATCC BAA-1163</strain>
    </source>
</reference>
<name>A0NJH4_OENOE</name>
<dbReference type="Proteomes" id="UP000003346">
    <property type="component" value="Unassembled WGS sequence"/>
</dbReference>
<proteinExistence type="inferred from homology"/>
<comment type="similarity">
    <text evidence="1">Belongs to the free Met sulfoxide reductase family.</text>
</comment>
<evidence type="ECO:0000313" key="3">
    <source>
        <dbReference type="EMBL" id="EAV39403.1"/>
    </source>
</evidence>
<dbReference type="InterPro" id="IPR051330">
    <property type="entry name" value="Phosphatase_reg/MetRdx"/>
</dbReference>
<evidence type="ECO:0000259" key="2">
    <source>
        <dbReference type="Pfam" id="PF01590"/>
    </source>
</evidence>
<evidence type="ECO:0000256" key="1">
    <source>
        <dbReference type="ARBA" id="ARBA00038454"/>
    </source>
</evidence>
<dbReference type="InterPro" id="IPR003018">
    <property type="entry name" value="GAF"/>
</dbReference>
<sequence>MQAKKQIRMVTRQVASVLIYRSDFFVGKRKYMETKQTRYSLLNDQAQSLLDGEHDLIANMSNLVSLIFNSDQNINGTTYYRLKNGELILGPFQGKPACVHIPLGRGVCGTAAALKKTVIVSNVHKFEGHIACDKDSNSEIVVPIFSKNEFWGVLDLDSTKFNYFDKNDQEYLEKIGNYIFGI</sequence>
<dbReference type="PANTHER" id="PTHR21021:SF15">
    <property type="entry name" value="FREE METHIONINE-R-SULFOXIDE REDUCTASE"/>
    <property type="match status" value="1"/>
</dbReference>
<organism evidence="3 4">
    <name type="scientific">Oenococcus oeni ATCC BAA-1163</name>
    <dbReference type="NCBI Taxonomy" id="379360"/>
    <lineage>
        <taxon>Bacteria</taxon>
        <taxon>Bacillati</taxon>
        <taxon>Bacillota</taxon>
        <taxon>Bacilli</taxon>
        <taxon>Lactobacillales</taxon>
        <taxon>Lactobacillaceae</taxon>
        <taxon>Oenococcus</taxon>
    </lineage>
</organism>
<dbReference type="Pfam" id="PF01590">
    <property type="entry name" value="GAF"/>
    <property type="match status" value="1"/>
</dbReference>
<dbReference type="PANTHER" id="PTHR21021">
    <property type="entry name" value="GAF/PUTATIVE CYTOSKELETAL PROTEIN"/>
    <property type="match status" value="1"/>
</dbReference>
<protein>
    <recommendedName>
        <fullName evidence="2">GAF domain-containing protein</fullName>
    </recommendedName>
</protein>
<dbReference type="GO" id="GO:0033745">
    <property type="term" value="F:L-methionine-(R)-S-oxide reductase activity"/>
    <property type="evidence" value="ECO:0007669"/>
    <property type="project" value="TreeGrafter"/>
</dbReference>
<dbReference type="FunFam" id="3.30.450.40:FF:000008">
    <property type="entry name" value="GAF domain-containing proteins"/>
    <property type="match status" value="1"/>
</dbReference>
<feature type="domain" description="GAF" evidence="2">
    <location>
        <begin position="79"/>
        <end position="177"/>
    </location>
</feature>
<comment type="caution">
    <text evidence="3">The sequence shown here is derived from an EMBL/GenBank/DDBJ whole genome shotgun (WGS) entry which is preliminary data.</text>
</comment>
<dbReference type="HOGENOM" id="CLU_077738_2_0_9"/>
<evidence type="ECO:0000313" key="4">
    <source>
        <dbReference type="Proteomes" id="UP000003346"/>
    </source>
</evidence>
<accession>A0NJH4</accession>
<dbReference type="AlphaFoldDB" id="A0NJH4"/>
<dbReference type="GO" id="GO:0005829">
    <property type="term" value="C:cytosol"/>
    <property type="evidence" value="ECO:0007669"/>
    <property type="project" value="TreeGrafter"/>
</dbReference>
<dbReference type="Gene3D" id="3.30.450.40">
    <property type="match status" value="1"/>
</dbReference>
<dbReference type="InterPro" id="IPR029016">
    <property type="entry name" value="GAF-like_dom_sf"/>
</dbReference>
<dbReference type="SUPFAM" id="SSF55781">
    <property type="entry name" value="GAF domain-like"/>
    <property type="match status" value="1"/>
</dbReference>